<evidence type="ECO:0000313" key="3">
    <source>
        <dbReference type="Proteomes" id="UP000182658"/>
    </source>
</evidence>
<reference evidence="2 3" key="1">
    <citation type="submission" date="2016-10" db="EMBL/GenBank/DDBJ databases">
        <title>Draft genome sequence of Coniochaeta ligniaria NRRL30616, a lignocellulolytic fungus for bioabatement of inhibitors in plant biomass hydrolysates.</title>
        <authorList>
            <consortium name="DOE Joint Genome Institute"/>
            <person name="Jimenez D.J."/>
            <person name="Hector R.E."/>
            <person name="Riley R."/>
            <person name="Sun H."/>
            <person name="Grigoriev I.V."/>
            <person name="Van Elsas J.D."/>
            <person name="Nichols N.N."/>
        </authorList>
    </citation>
    <scope>NUCLEOTIDE SEQUENCE [LARGE SCALE GENOMIC DNA]</scope>
    <source>
        <strain evidence="2 3">NRRL 30616</strain>
    </source>
</reference>
<organism evidence="2 3">
    <name type="scientific">Coniochaeta ligniaria NRRL 30616</name>
    <dbReference type="NCBI Taxonomy" id="1408157"/>
    <lineage>
        <taxon>Eukaryota</taxon>
        <taxon>Fungi</taxon>
        <taxon>Dikarya</taxon>
        <taxon>Ascomycota</taxon>
        <taxon>Pezizomycotina</taxon>
        <taxon>Sordariomycetes</taxon>
        <taxon>Sordariomycetidae</taxon>
        <taxon>Coniochaetales</taxon>
        <taxon>Coniochaetaceae</taxon>
        <taxon>Coniochaeta</taxon>
    </lineage>
</organism>
<dbReference type="InParanoid" id="A0A1J7IDY6"/>
<proteinExistence type="predicted"/>
<keyword evidence="1" id="KW-1133">Transmembrane helix</keyword>
<feature type="transmembrane region" description="Helical" evidence="1">
    <location>
        <begin position="114"/>
        <end position="138"/>
    </location>
</feature>
<gene>
    <name evidence="2" type="ORF">CONLIGDRAFT_635328</name>
</gene>
<evidence type="ECO:0000256" key="1">
    <source>
        <dbReference type="SAM" id="Phobius"/>
    </source>
</evidence>
<dbReference type="OrthoDB" id="5237651at2759"/>
<dbReference type="Proteomes" id="UP000182658">
    <property type="component" value="Unassembled WGS sequence"/>
</dbReference>
<accession>A0A1J7IDY6</accession>
<keyword evidence="3" id="KW-1185">Reference proteome</keyword>
<evidence type="ECO:0000313" key="2">
    <source>
        <dbReference type="EMBL" id="OIW25499.1"/>
    </source>
</evidence>
<dbReference type="AlphaFoldDB" id="A0A1J7IDY6"/>
<dbReference type="EMBL" id="KV875101">
    <property type="protein sequence ID" value="OIW25499.1"/>
    <property type="molecule type" value="Genomic_DNA"/>
</dbReference>
<keyword evidence="1" id="KW-0472">Membrane</keyword>
<protein>
    <submittedName>
        <fullName evidence="2">Uncharacterized protein</fullName>
    </submittedName>
</protein>
<keyword evidence="1" id="KW-0812">Transmembrane</keyword>
<sequence length="139" mass="15638">MNTTVPDNEASSGLYALNAFRLLDKARTDGDYIRTRLAYIRLIDVFDLLEKIVGSSRRNGRLPTGKKKSGYRNPCVVIDDYLDAQEQAGISRDEVKNRKRVARRWRTLAGPSPIFVIIYSGAAEGLAYVQLVVIYATLR</sequence>
<name>A0A1J7IDY6_9PEZI</name>